<dbReference type="AlphaFoldDB" id="A0AAE3H5P7"/>
<keyword evidence="3" id="KW-1185">Reference proteome</keyword>
<dbReference type="Proteomes" id="UP001204144">
    <property type="component" value="Unassembled WGS sequence"/>
</dbReference>
<sequence length="166" mass="19051">MAKEIEKFVYGGSEIEFDLTGMAIMVNATEMGKAFGKSAKDFLRVEPTQSFIRALSQKENMPSEKIVKVVNGGKHNGTWMHRKLALKFAAWLNADFELWVFDVIESIMFGDNLRVRSNQEQLQVITNRLKEIDQTASVIMKERYQLTKKRELLEADTYDALGLRLN</sequence>
<name>A0AAE3H5P7_9BACT</name>
<dbReference type="RefSeq" id="WP_255038639.1">
    <property type="nucleotide sequence ID" value="NZ_RJUF01000178.1"/>
</dbReference>
<organism evidence="2 3">
    <name type="scientific">Lacihabitans soyangensis</name>
    <dbReference type="NCBI Taxonomy" id="869394"/>
    <lineage>
        <taxon>Bacteria</taxon>
        <taxon>Pseudomonadati</taxon>
        <taxon>Bacteroidota</taxon>
        <taxon>Cytophagia</taxon>
        <taxon>Cytophagales</taxon>
        <taxon>Leadbetterellaceae</taxon>
        <taxon>Lacihabitans</taxon>
    </lineage>
</organism>
<reference evidence="2 3" key="1">
    <citation type="submission" date="2018-11" db="EMBL/GenBank/DDBJ databases">
        <title>Novel bacteria species description.</title>
        <authorList>
            <person name="Han J.-H."/>
        </authorList>
    </citation>
    <scope>NUCLEOTIDE SEQUENCE [LARGE SCALE GENOMIC DNA]</scope>
    <source>
        <strain evidence="2 3">KCTC23259</strain>
    </source>
</reference>
<evidence type="ECO:0000259" key="1">
    <source>
        <dbReference type="PROSITE" id="PS51301"/>
    </source>
</evidence>
<comment type="caution">
    <text evidence="2">The sequence shown here is derived from an EMBL/GenBank/DDBJ whole genome shotgun (WGS) entry which is preliminary data.</text>
</comment>
<dbReference type="InterPro" id="IPR018004">
    <property type="entry name" value="KilA/APSES_HTH"/>
</dbReference>
<dbReference type="Pfam" id="PF04383">
    <property type="entry name" value="KilA-N"/>
    <property type="match status" value="1"/>
</dbReference>
<dbReference type="SUPFAM" id="SSF54616">
    <property type="entry name" value="DNA-binding domain of Mlu1-box binding protein MBP1"/>
    <property type="match status" value="1"/>
</dbReference>
<proteinExistence type="predicted"/>
<accession>A0AAE3H5P7</accession>
<feature type="domain" description="KilA-N" evidence="1">
    <location>
        <begin position="4"/>
        <end position="107"/>
    </location>
</feature>
<dbReference type="InterPro" id="IPR036887">
    <property type="entry name" value="HTH_APSES_sf"/>
</dbReference>
<dbReference type="InterPro" id="IPR017880">
    <property type="entry name" value="KilA_N"/>
</dbReference>
<gene>
    <name evidence="2" type="ORF">EGI31_18610</name>
</gene>
<dbReference type="SMART" id="SM01252">
    <property type="entry name" value="KilA-N"/>
    <property type="match status" value="1"/>
</dbReference>
<dbReference type="PROSITE" id="PS51301">
    <property type="entry name" value="KILA_N"/>
    <property type="match status" value="1"/>
</dbReference>
<evidence type="ECO:0000313" key="3">
    <source>
        <dbReference type="Proteomes" id="UP001204144"/>
    </source>
</evidence>
<dbReference type="GO" id="GO:0003677">
    <property type="term" value="F:DNA binding"/>
    <property type="evidence" value="ECO:0007669"/>
    <property type="project" value="InterPro"/>
</dbReference>
<protein>
    <submittedName>
        <fullName evidence="2">KilA-N domain-containing protein</fullName>
    </submittedName>
</protein>
<dbReference type="EMBL" id="RJUF01000178">
    <property type="protein sequence ID" value="MCP9764952.1"/>
    <property type="molecule type" value="Genomic_DNA"/>
</dbReference>
<evidence type="ECO:0000313" key="2">
    <source>
        <dbReference type="EMBL" id="MCP9764952.1"/>
    </source>
</evidence>